<dbReference type="RefSeq" id="WP_377580499.1">
    <property type="nucleotide sequence ID" value="NZ_JBHTKA010000007.1"/>
</dbReference>
<keyword evidence="3" id="KW-1185">Reference proteome</keyword>
<keyword evidence="1" id="KW-1133">Transmembrane helix</keyword>
<proteinExistence type="predicted"/>
<keyword evidence="1" id="KW-0472">Membrane</keyword>
<accession>A0ABW3K4K0</accession>
<name>A0ABW3K4K0_9BACT</name>
<reference evidence="3" key="1">
    <citation type="journal article" date="2019" name="Int. J. Syst. Evol. Microbiol.">
        <title>The Global Catalogue of Microorganisms (GCM) 10K type strain sequencing project: providing services to taxonomists for standard genome sequencing and annotation.</title>
        <authorList>
            <consortium name="The Broad Institute Genomics Platform"/>
            <consortium name="The Broad Institute Genome Sequencing Center for Infectious Disease"/>
            <person name="Wu L."/>
            <person name="Ma J."/>
        </authorList>
    </citation>
    <scope>NUCLEOTIDE SEQUENCE [LARGE SCALE GENOMIC DNA]</scope>
    <source>
        <strain evidence="3">CCUG 58938</strain>
    </source>
</reference>
<keyword evidence="1" id="KW-0812">Transmembrane</keyword>
<comment type="caution">
    <text evidence="2">The sequence shown here is derived from an EMBL/GenBank/DDBJ whole genome shotgun (WGS) entry which is preliminary data.</text>
</comment>
<organism evidence="2 3">
    <name type="scientific">Ohtaekwangia kribbensis</name>
    <dbReference type="NCBI Taxonomy" id="688913"/>
    <lineage>
        <taxon>Bacteria</taxon>
        <taxon>Pseudomonadati</taxon>
        <taxon>Bacteroidota</taxon>
        <taxon>Cytophagia</taxon>
        <taxon>Cytophagales</taxon>
        <taxon>Fulvivirgaceae</taxon>
        <taxon>Ohtaekwangia</taxon>
    </lineage>
</organism>
<sequence length="207" mass="24190">MSKSFILHASLLLLVLVAVLSGIWLLYNHYYVRRKFHRLADSKYDVLNPVMQKIASNKTIKDSEVLSLVQNASLRYLVYLMLCEHNRQDLFPAEYFTHEKGAESFLANWLEFPTELGMAPDEIQLVKSVAIDDMTYYVFKYRTMPPHWAAANNWMLGVSGPYLAETLPYDIPLRVFSRFNTLNHISPEDEVNWVHKHIHLNARRFTL</sequence>
<protein>
    <submittedName>
        <fullName evidence="2">Uncharacterized protein</fullName>
    </submittedName>
</protein>
<evidence type="ECO:0000313" key="3">
    <source>
        <dbReference type="Proteomes" id="UP001597112"/>
    </source>
</evidence>
<gene>
    <name evidence="2" type="ORF">ACFQ21_17100</name>
</gene>
<feature type="transmembrane region" description="Helical" evidence="1">
    <location>
        <begin position="6"/>
        <end position="27"/>
    </location>
</feature>
<dbReference type="Proteomes" id="UP001597112">
    <property type="component" value="Unassembled WGS sequence"/>
</dbReference>
<evidence type="ECO:0000313" key="2">
    <source>
        <dbReference type="EMBL" id="MFD1001047.1"/>
    </source>
</evidence>
<dbReference type="EMBL" id="JBHTKA010000007">
    <property type="protein sequence ID" value="MFD1001047.1"/>
    <property type="molecule type" value="Genomic_DNA"/>
</dbReference>
<evidence type="ECO:0000256" key="1">
    <source>
        <dbReference type="SAM" id="Phobius"/>
    </source>
</evidence>